<proteinExistence type="predicted"/>
<comment type="caution">
    <text evidence="1">The sequence shown here is derived from an EMBL/GenBank/DDBJ whole genome shotgun (WGS) entry which is preliminary data.</text>
</comment>
<dbReference type="EMBL" id="PEZG01000025">
    <property type="protein sequence ID" value="PIS15919.1"/>
    <property type="molecule type" value="Genomic_DNA"/>
</dbReference>
<sequence>MPKELLFALDRQQEVLESLKPKLGRFISERLYQWGLGFNDVRLVDEVAFGYTGIPIYGPELARTEQGWNPHIDFGVKEALYTGPRLNQKHPLKILLPPTEYVAISNEYGIDVQDLIRGRPEFFALPTVTISLGSVNVLVPEPAAHIREFTIETLLFYSLAEVGEKKLREWFEKVKAVRDVGRYLHKDDVVVSAEEMIKLSQERWVDVAIEEKWDWLVES</sequence>
<protein>
    <submittedName>
        <fullName evidence="1">Uncharacterized protein</fullName>
    </submittedName>
</protein>
<dbReference type="Proteomes" id="UP000231198">
    <property type="component" value="Unassembled WGS sequence"/>
</dbReference>
<organism evidence="1 2">
    <name type="scientific">Candidatus Roizmanbacteria bacterium CG09_land_8_20_14_0_10_41_9</name>
    <dbReference type="NCBI Taxonomy" id="1974850"/>
    <lineage>
        <taxon>Bacteria</taxon>
        <taxon>Candidatus Roizmaniibacteriota</taxon>
    </lineage>
</organism>
<evidence type="ECO:0000313" key="1">
    <source>
        <dbReference type="EMBL" id="PIS15919.1"/>
    </source>
</evidence>
<gene>
    <name evidence="1" type="ORF">COT62_01125</name>
</gene>
<dbReference type="AlphaFoldDB" id="A0A2H0WVJ0"/>
<name>A0A2H0WVJ0_9BACT</name>
<accession>A0A2H0WVJ0</accession>
<reference evidence="2" key="1">
    <citation type="submission" date="2017-09" db="EMBL/GenBank/DDBJ databases">
        <title>Depth-based differentiation of microbial function through sediment-hosted aquifers and enrichment of novel symbionts in the deep terrestrial subsurface.</title>
        <authorList>
            <person name="Probst A.J."/>
            <person name="Ladd B."/>
            <person name="Jarett J.K."/>
            <person name="Geller-Mcgrath D.E."/>
            <person name="Sieber C.M.K."/>
            <person name="Emerson J.B."/>
            <person name="Anantharaman K."/>
            <person name="Thomas B.C."/>
            <person name="Malmstrom R."/>
            <person name="Stieglmeier M."/>
            <person name="Klingl A."/>
            <person name="Woyke T."/>
            <person name="Ryan C.M."/>
            <person name="Banfield J.F."/>
        </authorList>
    </citation>
    <scope>NUCLEOTIDE SEQUENCE [LARGE SCALE GENOMIC DNA]</scope>
</reference>
<evidence type="ECO:0000313" key="2">
    <source>
        <dbReference type="Proteomes" id="UP000231198"/>
    </source>
</evidence>